<evidence type="ECO:0000259" key="3">
    <source>
        <dbReference type="Pfam" id="PF01408"/>
    </source>
</evidence>
<feature type="domain" description="Gfo/Idh/MocA-like oxidoreductase N-terminal" evidence="3">
    <location>
        <begin position="6"/>
        <end position="122"/>
    </location>
</feature>
<organism evidence="5 6">
    <name type="scientific">Granulicella pectinivorans</name>
    <dbReference type="NCBI Taxonomy" id="474950"/>
    <lineage>
        <taxon>Bacteria</taxon>
        <taxon>Pseudomonadati</taxon>
        <taxon>Acidobacteriota</taxon>
        <taxon>Terriglobia</taxon>
        <taxon>Terriglobales</taxon>
        <taxon>Acidobacteriaceae</taxon>
        <taxon>Granulicella</taxon>
    </lineage>
</organism>
<gene>
    <name evidence="5" type="ORF">SAMN05421771_0285</name>
</gene>
<dbReference type="InterPro" id="IPR004104">
    <property type="entry name" value="Gfo/Idh/MocA-like_OxRdtase_C"/>
</dbReference>
<sequence length="357" mass="38888">MSQKPLRVSLIGYGYVGKTFHAPLICAVEGLALTVVGSSRPDDVHAMYPDARVCSFEEAAVADDVDLVVIATPNTSHFPLAAAALRAGKHVVVDKPFTTTLADARELVALAKEHDRLLSVFHNRRWDSEVLATKAVLESGALGRVTHYECHMDRFRPVVRKRWREDQGEGAGLWFDLGPHLIDQAVHLFGLPEAVTASFGTLRDGGQTDDWAHVLLTYPGLRVILNSTLLAAGRGPRTTVHGTAATWMKYGADTQEPQLQAGMLPSDPLFGHDPDPGILIDGATGERTEIPAPRGLQQGYYEEIRDAILSGQPPRLTGKDAIAVMAILETTFASGREGRTLPLPLTEEERHDWKTKG</sequence>
<protein>
    <submittedName>
        <fullName evidence="5">Predicted dehydrogenase</fullName>
    </submittedName>
</protein>
<dbReference type="SUPFAM" id="SSF51735">
    <property type="entry name" value="NAD(P)-binding Rossmann-fold domains"/>
    <property type="match status" value="1"/>
</dbReference>
<dbReference type="Gene3D" id="3.30.360.10">
    <property type="entry name" value="Dihydrodipicolinate Reductase, domain 2"/>
    <property type="match status" value="1"/>
</dbReference>
<dbReference type="Proteomes" id="UP000199024">
    <property type="component" value="Unassembled WGS sequence"/>
</dbReference>
<feature type="domain" description="Gfo/Idh/MocA-like oxidoreductase C-terminal" evidence="4">
    <location>
        <begin position="134"/>
        <end position="343"/>
    </location>
</feature>
<name>A0A1I6L5A7_9BACT</name>
<evidence type="ECO:0000256" key="2">
    <source>
        <dbReference type="ARBA" id="ARBA00023002"/>
    </source>
</evidence>
<dbReference type="GO" id="GO:0000166">
    <property type="term" value="F:nucleotide binding"/>
    <property type="evidence" value="ECO:0007669"/>
    <property type="project" value="InterPro"/>
</dbReference>
<keyword evidence="6" id="KW-1185">Reference proteome</keyword>
<dbReference type="InterPro" id="IPR051317">
    <property type="entry name" value="Gfo/Idh/MocA_oxidoreduct"/>
</dbReference>
<comment type="similarity">
    <text evidence="1">Belongs to the Gfo/Idh/MocA family.</text>
</comment>
<accession>A0A1I6L5A7</accession>
<keyword evidence="2" id="KW-0560">Oxidoreductase</keyword>
<evidence type="ECO:0000313" key="6">
    <source>
        <dbReference type="Proteomes" id="UP000199024"/>
    </source>
</evidence>
<dbReference type="RefSeq" id="WP_089835919.1">
    <property type="nucleotide sequence ID" value="NZ_FOZL01000001.1"/>
</dbReference>
<proteinExistence type="inferred from homology"/>
<dbReference type="OrthoDB" id="9815825at2"/>
<dbReference type="InterPro" id="IPR000683">
    <property type="entry name" value="Gfo/Idh/MocA-like_OxRdtase_N"/>
</dbReference>
<dbReference type="PANTHER" id="PTHR43708:SF5">
    <property type="entry name" value="CONSERVED EXPRESSED OXIDOREDUCTASE (EUROFUNG)-RELATED"/>
    <property type="match status" value="1"/>
</dbReference>
<dbReference type="STRING" id="474950.SAMN05421771_0285"/>
<evidence type="ECO:0000259" key="4">
    <source>
        <dbReference type="Pfam" id="PF02894"/>
    </source>
</evidence>
<dbReference type="EMBL" id="FOZL01000001">
    <property type="protein sequence ID" value="SFR98661.1"/>
    <property type="molecule type" value="Genomic_DNA"/>
</dbReference>
<dbReference type="AlphaFoldDB" id="A0A1I6L5A7"/>
<dbReference type="GO" id="GO:0016491">
    <property type="term" value="F:oxidoreductase activity"/>
    <property type="evidence" value="ECO:0007669"/>
    <property type="project" value="UniProtKB-KW"/>
</dbReference>
<dbReference type="Pfam" id="PF01408">
    <property type="entry name" value="GFO_IDH_MocA"/>
    <property type="match status" value="1"/>
</dbReference>
<evidence type="ECO:0000313" key="5">
    <source>
        <dbReference type="EMBL" id="SFR98661.1"/>
    </source>
</evidence>
<dbReference type="PANTHER" id="PTHR43708">
    <property type="entry name" value="CONSERVED EXPRESSED OXIDOREDUCTASE (EUROFUNG)"/>
    <property type="match status" value="1"/>
</dbReference>
<dbReference type="NCBIfam" id="NF008607">
    <property type="entry name" value="PRK11579.1"/>
    <property type="match status" value="1"/>
</dbReference>
<dbReference type="Pfam" id="PF02894">
    <property type="entry name" value="GFO_IDH_MocA_C"/>
    <property type="match status" value="1"/>
</dbReference>
<evidence type="ECO:0000256" key="1">
    <source>
        <dbReference type="ARBA" id="ARBA00010928"/>
    </source>
</evidence>
<dbReference type="InterPro" id="IPR036291">
    <property type="entry name" value="NAD(P)-bd_dom_sf"/>
</dbReference>
<dbReference type="Gene3D" id="3.40.50.720">
    <property type="entry name" value="NAD(P)-binding Rossmann-like Domain"/>
    <property type="match status" value="1"/>
</dbReference>
<reference evidence="5 6" key="1">
    <citation type="submission" date="2016-10" db="EMBL/GenBank/DDBJ databases">
        <authorList>
            <person name="de Groot N.N."/>
        </authorList>
    </citation>
    <scope>NUCLEOTIDE SEQUENCE [LARGE SCALE GENOMIC DNA]</scope>
    <source>
        <strain evidence="5 6">DSM 21001</strain>
    </source>
</reference>